<dbReference type="PANTHER" id="PTHR43751:SF1">
    <property type="entry name" value="SULFATASE ATSG-RELATED"/>
    <property type="match status" value="1"/>
</dbReference>
<gene>
    <name evidence="5" type="ORF">CLV98_102347</name>
</gene>
<evidence type="ECO:0000313" key="5">
    <source>
        <dbReference type="EMBL" id="PWJ59513.1"/>
    </source>
</evidence>
<dbReference type="InterPro" id="IPR017850">
    <property type="entry name" value="Alkaline_phosphatase_core_sf"/>
</dbReference>
<feature type="compositionally biased region" description="Basic and acidic residues" evidence="3">
    <location>
        <begin position="171"/>
        <end position="182"/>
    </location>
</feature>
<evidence type="ECO:0000256" key="2">
    <source>
        <dbReference type="ARBA" id="ARBA00022801"/>
    </source>
</evidence>
<keyword evidence="2" id="KW-0378">Hydrolase</keyword>
<evidence type="ECO:0000256" key="1">
    <source>
        <dbReference type="ARBA" id="ARBA00008779"/>
    </source>
</evidence>
<dbReference type="Gene3D" id="1.25.10.10">
    <property type="entry name" value="Leucine-rich Repeat Variant"/>
    <property type="match status" value="1"/>
</dbReference>
<protein>
    <submittedName>
        <fullName evidence="5">Arylsulfatase A-like enzyme</fullName>
    </submittedName>
</protein>
<evidence type="ECO:0000259" key="4">
    <source>
        <dbReference type="Pfam" id="PF00884"/>
    </source>
</evidence>
<dbReference type="InterPro" id="IPR024607">
    <property type="entry name" value="Sulfatase_CS"/>
</dbReference>
<evidence type="ECO:0000313" key="6">
    <source>
        <dbReference type="Proteomes" id="UP000245880"/>
    </source>
</evidence>
<accession>A0A316AP83</accession>
<feature type="region of interest" description="Disordered" evidence="3">
    <location>
        <begin position="121"/>
        <end position="140"/>
    </location>
</feature>
<dbReference type="InterPro" id="IPR052701">
    <property type="entry name" value="GAG_Ulvan_Degrading_Sulfatases"/>
</dbReference>
<dbReference type="OrthoDB" id="9789742at2"/>
<dbReference type="AlphaFoldDB" id="A0A316AP83"/>
<dbReference type="Proteomes" id="UP000245880">
    <property type="component" value="Unassembled WGS sequence"/>
</dbReference>
<evidence type="ECO:0000256" key="3">
    <source>
        <dbReference type="SAM" id="MobiDB-lite"/>
    </source>
</evidence>
<feature type="domain" description="Sulfatase N-terminal" evidence="4">
    <location>
        <begin position="26"/>
        <end position="296"/>
    </location>
</feature>
<dbReference type="InterPro" id="IPR011989">
    <property type="entry name" value="ARM-like"/>
</dbReference>
<dbReference type="SUPFAM" id="SSF48371">
    <property type="entry name" value="ARM repeat"/>
    <property type="match status" value="1"/>
</dbReference>
<dbReference type="EMBL" id="QGDT01000002">
    <property type="protein sequence ID" value="PWJ59513.1"/>
    <property type="molecule type" value="Genomic_DNA"/>
</dbReference>
<dbReference type="InterPro" id="IPR000917">
    <property type="entry name" value="Sulfatase_N"/>
</dbReference>
<feature type="region of interest" description="Disordered" evidence="3">
    <location>
        <begin position="171"/>
        <end position="191"/>
    </location>
</feature>
<dbReference type="GO" id="GO:0016787">
    <property type="term" value="F:hydrolase activity"/>
    <property type="evidence" value="ECO:0007669"/>
    <property type="project" value="UniProtKB-KW"/>
</dbReference>
<organism evidence="5 6">
    <name type="scientific">Dyadobacter jejuensis</name>
    <dbReference type="NCBI Taxonomy" id="1082580"/>
    <lineage>
        <taxon>Bacteria</taxon>
        <taxon>Pseudomonadati</taxon>
        <taxon>Bacteroidota</taxon>
        <taxon>Cytophagia</taxon>
        <taxon>Cytophagales</taxon>
        <taxon>Spirosomataceae</taxon>
        <taxon>Dyadobacter</taxon>
    </lineage>
</organism>
<dbReference type="PROSITE" id="PS00523">
    <property type="entry name" value="SULFATASE_1"/>
    <property type="match status" value="1"/>
</dbReference>
<name>A0A316AP83_9BACT</name>
<dbReference type="Pfam" id="PF13646">
    <property type="entry name" value="HEAT_2"/>
    <property type="match status" value="1"/>
</dbReference>
<dbReference type="RefSeq" id="WP_109673375.1">
    <property type="nucleotide sequence ID" value="NZ_QGDT01000002.1"/>
</dbReference>
<dbReference type="CDD" id="cd16027">
    <property type="entry name" value="SGSH"/>
    <property type="match status" value="1"/>
</dbReference>
<dbReference type="InterPro" id="IPR016024">
    <property type="entry name" value="ARM-type_fold"/>
</dbReference>
<proteinExistence type="inferred from homology"/>
<dbReference type="SUPFAM" id="SSF53649">
    <property type="entry name" value="Alkaline phosphatase-like"/>
    <property type="match status" value="1"/>
</dbReference>
<dbReference type="PANTHER" id="PTHR43751">
    <property type="entry name" value="SULFATASE"/>
    <property type="match status" value="1"/>
</dbReference>
<dbReference type="Pfam" id="PF00884">
    <property type="entry name" value="Sulfatase"/>
    <property type="match status" value="1"/>
</dbReference>
<keyword evidence="6" id="KW-1185">Reference proteome</keyword>
<reference evidence="5 6" key="1">
    <citation type="submission" date="2018-03" db="EMBL/GenBank/DDBJ databases">
        <title>Genomic Encyclopedia of Archaeal and Bacterial Type Strains, Phase II (KMG-II): from individual species to whole genera.</title>
        <authorList>
            <person name="Goeker M."/>
        </authorList>
    </citation>
    <scope>NUCLEOTIDE SEQUENCE [LARGE SCALE GENOMIC DNA]</scope>
    <source>
        <strain evidence="5 6">DSM 100346</strain>
    </source>
</reference>
<dbReference type="Gene3D" id="3.40.720.10">
    <property type="entry name" value="Alkaline Phosphatase, subunit A"/>
    <property type="match status" value="1"/>
</dbReference>
<sequence>MKLYTLVGICTLILALSQCKPQEEKPNILWIVSEDNSPLLGCYGDSFATTPVLDHLAQEGVLYSNAFATAPVCAPSRSTLITGMYPPSLGTENMRSTYPIPDYVKFYPKYLKEAGYYTTNNSKKDYNTTDQPEAWDESGPEATYLNRPADQPFFAIFNLGVSHESSVHESIADDQLKHDPKRVPIPPYHPRTPEMEHDWAQYYDKVQNMDTQVGEILEELTKQGLDENTIVFYYSDHGGVLGRSKRFMYESGLKIPLIVRFPKKYAHLAPDKPGSKTDRIVTFLDFAPTLLSLVGVQIPDYMQGTAFLGKQAGTPREYAHAFRGRMDERIDLSRSVRNKQYRYIRNYMPHKIYGQYLEYLWKAPSLGSCKREYDAGRLNDIQSKFWQTKPAEELFDIEKDPHNVHNLAEDPEYAEVLNTMRQANHDWVIESNDIGFMPEGMLSKISEQSAPMDYKQKGNYDIKRVLETAEMASSQKAEQIDEIVKRLSDPDPVVRYWAVIGTIVLNKQASKAKEPLKQLLQDQEITVRIAAAESLYQQGEKAVVYPVLKEALTSPISMVRVQALNVLELMGEEAKPVLKDIEALLKGNQKDSDYDMRAANRIIGLLK</sequence>
<comment type="caution">
    <text evidence="5">The sequence shown here is derived from an EMBL/GenBank/DDBJ whole genome shotgun (WGS) entry which is preliminary data.</text>
</comment>
<comment type="similarity">
    <text evidence="1">Belongs to the sulfatase family.</text>
</comment>